<dbReference type="AlphaFoldDB" id="A0A699IHH0"/>
<gene>
    <name evidence="2" type="ORF">Tci_534044</name>
</gene>
<feature type="compositionally biased region" description="Polar residues" evidence="1">
    <location>
        <begin position="1"/>
        <end position="18"/>
    </location>
</feature>
<proteinExistence type="predicted"/>
<sequence>MNSPPSYECEQSQMNSPPSYECEQSLDRDDSDLRLTPVLRPCNSHIRVETTSTTQNLVSSQNPNVDNFDGNSVRIIHSLACIVQAAKLRKQVDIRESGEESVMSIQ</sequence>
<evidence type="ECO:0000313" key="2">
    <source>
        <dbReference type="EMBL" id="GEZ62071.1"/>
    </source>
</evidence>
<evidence type="ECO:0000256" key="1">
    <source>
        <dbReference type="SAM" id="MobiDB-lite"/>
    </source>
</evidence>
<organism evidence="2">
    <name type="scientific">Tanacetum cinerariifolium</name>
    <name type="common">Dalmatian daisy</name>
    <name type="synonym">Chrysanthemum cinerariifolium</name>
    <dbReference type="NCBI Taxonomy" id="118510"/>
    <lineage>
        <taxon>Eukaryota</taxon>
        <taxon>Viridiplantae</taxon>
        <taxon>Streptophyta</taxon>
        <taxon>Embryophyta</taxon>
        <taxon>Tracheophyta</taxon>
        <taxon>Spermatophyta</taxon>
        <taxon>Magnoliopsida</taxon>
        <taxon>eudicotyledons</taxon>
        <taxon>Gunneridae</taxon>
        <taxon>Pentapetalae</taxon>
        <taxon>asterids</taxon>
        <taxon>campanulids</taxon>
        <taxon>Asterales</taxon>
        <taxon>Asteraceae</taxon>
        <taxon>Asteroideae</taxon>
        <taxon>Anthemideae</taxon>
        <taxon>Anthemidinae</taxon>
        <taxon>Tanacetum</taxon>
    </lineage>
</organism>
<feature type="region of interest" description="Disordered" evidence="1">
    <location>
        <begin position="1"/>
        <end position="26"/>
    </location>
</feature>
<protein>
    <submittedName>
        <fullName evidence="2">Uncharacterized protein</fullName>
    </submittedName>
</protein>
<reference evidence="2" key="1">
    <citation type="journal article" date="2019" name="Sci. Rep.">
        <title>Draft genome of Tanacetum cinerariifolium, the natural source of mosquito coil.</title>
        <authorList>
            <person name="Yamashiro T."/>
            <person name="Shiraishi A."/>
            <person name="Satake H."/>
            <person name="Nakayama K."/>
        </authorList>
    </citation>
    <scope>NUCLEOTIDE SEQUENCE</scope>
</reference>
<dbReference type="EMBL" id="BKCJ010301593">
    <property type="protein sequence ID" value="GEZ62071.1"/>
    <property type="molecule type" value="Genomic_DNA"/>
</dbReference>
<accession>A0A699IHH0</accession>
<name>A0A699IHH0_TANCI</name>
<comment type="caution">
    <text evidence="2">The sequence shown here is derived from an EMBL/GenBank/DDBJ whole genome shotgun (WGS) entry which is preliminary data.</text>
</comment>